<dbReference type="GO" id="GO:0008168">
    <property type="term" value="F:methyltransferase activity"/>
    <property type="evidence" value="ECO:0007669"/>
    <property type="project" value="UniProtKB-KW"/>
</dbReference>
<sequence length="191" mass="21662">MKHCDYGKSSEKYLNAKEVLNKIEMEGCKRFLDAGCGNGFISIEVAKKLGKNGEVYAVDIHEPSIKKVREKIKNLNIKVKAILADITKKIPIEENSVDIYFMANVLHGIVANEKTDELMKEINRVLKPKGKLIIVDFRVDKPAGPPENLKISEEKCVEILNSYGFKIENIDKLGKYHYIVTARKLQREGKT</sequence>
<dbReference type="Gene3D" id="3.40.50.150">
    <property type="entry name" value="Vaccinia Virus protein VP39"/>
    <property type="match status" value="1"/>
</dbReference>
<dbReference type="KEGG" id="mfv:Mfer_0699"/>
<dbReference type="Proteomes" id="UP000002315">
    <property type="component" value="Chromosome"/>
</dbReference>
<evidence type="ECO:0000313" key="2">
    <source>
        <dbReference type="EMBL" id="ADP77498.1"/>
    </source>
</evidence>
<dbReference type="InterPro" id="IPR025714">
    <property type="entry name" value="Methyltranfer_dom"/>
</dbReference>
<organism evidence="2 3">
    <name type="scientific">Methanothermus fervidus (strain ATCC 43054 / DSM 2088 / JCM 10308 / V24 S)</name>
    <dbReference type="NCBI Taxonomy" id="523846"/>
    <lineage>
        <taxon>Archaea</taxon>
        <taxon>Methanobacteriati</taxon>
        <taxon>Methanobacteriota</taxon>
        <taxon>Methanomada group</taxon>
        <taxon>Methanobacteria</taxon>
        <taxon>Methanobacteriales</taxon>
        <taxon>Methanothermaceae</taxon>
        <taxon>Methanothermus</taxon>
    </lineage>
</organism>
<dbReference type="PANTHER" id="PTHR43861:SF1">
    <property type="entry name" value="TRANS-ACONITATE 2-METHYLTRANSFERASE"/>
    <property type="match status" value="1"/>
</dbReference>
<reference evidence="2 3" key="1">
    <citation type="journal article" date="2010" name="Stand. Genomic Sci.">
        <title>Complete genome sequence of Methanothermus fervidus type strain (V24S).</title>
        <authorList>
            <person name="Anderson I."/>
            <person name="Djao O.D."/>
            <person name="Misra M."/>
            <person name="Chertkov O."/>
            <person name="Nolan M."/>
            <person name="Lucas S."/>
            <person name="Lapidus A."/>
            <person name="Del Rio T.G."/>
            <person name="Tice H."/>
            <person name="Cheng J.F."/>
            <person name="Tapia R."/>
            <person name="Han C."/>
            <person name="Goodwin L."/>
            <person name="Pitluck S."/>
            <person name="Liolios K."/>
            <person name="Ivanova N."/>
            <person name="Mavromatis K."/>
            <person name="Mikhailova N."/>
            <person name="Pati A."/>
            <person name="Brambilla E."/>
            <person name="Chen A."/>
            <person name="Palaniappan K."/>
            <person name="Land M."/>
            <person name="Hauser L."/>
            <person name="Chang Y.J."/>
            <person name="Jeffries C.D."/>
            <person name="Sikorski J."/>
            <person name="Spring S."/>
            <person name="Rohde M."/>
            <person name="Eichinger K."/>
            <person name="Huber H."/>
            <person name="Wirth R."/>
            <person name="Goker M."/>
            <person name="Detter J.C."/>
            <person name="Woyke T."/>
            <person name="Bristow J."/>
            <person name="Eisen J.A."/>
            <person name="Markowitz V."/>
            <person name="Hugenholtz P."/>
            <person name="Klenk H.P."/>
            <person name="Kyrpides N.C."/>
        </authorList>
    </citation>
    <scope>NUCLEOTIDE SEQUENCE [LARGE SCALE GENOMIC DNA]</scope>
    <source>
        <strain evidence="3">ATCC 43054 / DSM 2088 / JCM 10308 / V24 S</strain>
    </source>
</reference>
<accession>E3GYW6</accession>
<feature type="domain" description="Methyltransferase" evidence="1">
    <location>
        <begin position="29"/>
        <end position="149"/>
    </location>
</feature>
<evidence type="ECO:0000313" key="3">
    <source>
        <dbReference type="Proteomes" id="UP000002315"/>
    </source>
</evidence>
<protein>
    <submittedName>
        <fullName evidence="2">Methyltransferase type 11</fullName>
    </submittedName>
</protein>
<dbReference type="STRING" id="523846.Mfer_0699"/>
<dbReference type="SUPFAM" id="SSF53335">
    <property type="entry name" value="S-adenosyl-L-methionine-dependent methyltransferases"/>
    <property type="match status" value="1"/>
</dbReference>
<gene>
    <name evidence="2" type="ordered locus">Mfer_0699</name>
</gene>
<keyword evidence="2" id="KW-0489">Methyltransferase</keyword>
<keyword evidence="2" id="KW-0808">Transferase</keyword>
<dbReference type="AlphaFoldDB" id="E3GYW6"/>
<evidence type="ECO:0000259" key="1">
    <source>
        <dbReference type="Pfam" id="PF13847"/>
    </source>
</evidence>
<dbReference type="InterPro" id="IPR029063">
    <property type="entry name" value="SAM-dependent_MTases_sf"/>
</dbReference>
<dbReference type="OrthoDB" id="1018at2157"/>
<name>E3GYW6_METFV</name>
<keyword evidence="3" id="KW-1185">Reference proteome</keyword>
<dbReference type="PANTHER" id="PTHR43861">
    <property type="entry name" value="TRANS-ACONITATE 2-METHYLTRANSFERASE-RELATED"/>
    <property type="match status" value="1"/>
</dbReference>
<proteinExistence type="predicted"/>
<dbReference type="GO" id="GO:0032259">
    <property type="term" value="P:methylation"/>
    <property type="evidence" value="ECO:0007669"/>
    <property type="project" value="UniProtKB-KW"/>
</dbReference>
<dbReference type="EMBL" id="CP002278">
    <property type="protein sequence ID" value="ADP77498.1"/>
    <property type="molecule type" value="Genomic_DNA"/>
</dbReference>
<dbReference type="Pfam" id="PF13847">
    <property type="entry name" value="Methyltransf_31"/>
    <property type="match status" value="1"/>
</dbReference>
<dbReference type="CDD" id="cd02440">
    <property type="entry name" value="AdoMet_MTases"/>
    <property type="match status" value="1"/>
</dbReference>
<dbReference type="HOGENOM" id="CLU_037990_16_1_2"/>